<sequence length="167" mass="19650">MGVDIFKKILYNSSMMVQKILSKFKLIFIPCKENRYRPKVLDTKFLLYYLIFLFTLKILIIPFIIYFPKSIFFAEITNNAIIEFTNQERQLTGLSFLKENPVLDQAAYLKAQDILEKSYFSHKSPEGISPWYWFKKAGYDYKFAGENLAIGFLDSEEVINAWYDSPS</sequence>
<feature type="domain" description="SCP" evidence="2">
    <location>
        <begin position="83"/>
        <end position="166"/>
    </location>
</feature>
<comment type="caution">
    <text evidence="3">The sequence shown here is derived from an EMBL/GenBank/DDBJ whole genome shotgun (WGS) entry which is preliminary data.</text>
</comment>
<dbReference type="EMBL" id="PFAO01000075">
    <property type="protein sequence ID" value="PIT94600.1"/>
    <property type="molecule type" value="Genomic_DNA"/>
</dbReference>
<feature type="non-terminal residue" evidence="3">
    <location>
        <position position="167"/>
    </location>
</feature>
<dbReference type="CDD" id="cd05379">
    <property type="entry name" value="CAP_bacterial"/>
    <property type="match status" value="1"/>
</dbReference>
<name>A0A2M6WP99_9BACT</name>
<accession>A0A2M6WP99</accession>
<feature type="transmembrane region" description="Helical" evidence="1">
    <location>
        <begin position="45"/>
        <end position="67"/>
    </location>
</feature>
<evidence type="ECO:0000313" key="3">
    <source>
        <dbReference type="EMBL" id="PIT94600.1"/>
    </source>
</evidence>
<proteinExistence type="predicted"/>
<dbReference type="PANTHER" id="PTHR31157">
    <property type="entry name" value="SCP DOMAIN-CONTAINING PROTEIN"/>
    <property type="match status" value="1"/>
</dbReference>
<protein>
    <recommendedName>
        <fullName evidence="2">SCP domain-containing protein</fullName>
    </recommendedName>
</protein>
<keyword evidence="1" id="KW-0472">Membrane</keyword>
<keyword evidence="1" id="KW-0812">Transmembrane</keyword>
<evidence type="ECO:0000259" key="2">
    <source>
        <dbReference type="Pfam" id="PF00188"/>
    </source>
</evidence>
<evidence type="ECO:0000313" key="4">
    <source>
        <dbReference type="Proteomes" id="UP000228964"/>
    </source>
</evidence>
<dbReference type="InterPro" id="IPR014044">
    <property type="entry name" value="CAP_dom"/>
</dbReference>
<reference evidence="4" key="1">
    <citation type="submission" date="2017-09" db="EMBL/GenBank/DDBJ databases">
        <title>Depth-based differentiation of microbial function through sediment-hosted aquifers and enrichment of novel symbionts in the deep terrestrial subsurface.</title>
        <authorList>
            <person name="Probst A.J."/>
            <person name="Ladd B."/>
            <person name="Jarett J.K."/>
            <person name="Geller-Mcgrath D.E."/>
            <person name="Sieber C.M.K."/>
            <person name="Emerson J.B."/>
            <person name="Anantharaman K."/>
            <person name="Thomas B.C."/>
            <person name="Malmstrom R."/>
            <person name="Stieglmeier M."/>
            <person name="Klingl A."/>
            <person name="Woyke T."/>
            <person name="Ryan C.M."/>
            <person name="Banfield J.F."/>
        </authorList>
    </citation>
    <scope>NUCLEOTIDE SEQUENCE [LARGE SCALE GENOMIC DNA]</scope>
</reference>
<dbReference type="Gene3D" id="3.40.33.10">
    <property type="entry name" value="CAP"/>
    <property type="match status" value="1"/>
</dbReference>
<dbReference type="InterPro" id="IPR035940">
    <property type="entry name" value="CAP_sf"/>
</dbReference>
<organism evidence="3 4">
    <name type="scientific">Candidatus Falkowbacteria bacterium CG10_big_fil_rev_8_21_14_0_10_38_22</name>
    <dbReference type="NCBI Taxonomy" id="1974564"/>
    <lineage>
        <taxon>Bacteria</taxon>
        <taxon>Candidatus Falkowiibacteriota</taxon>
    </lineage>
</organism>
<dbReference type="Pfam" id="PF00188">
    <property type="entry name" value="CAP"/>
    <property type="match status" value="1"/>
</dbReference>
<keyword evidence="1" id="KW-1133">Transmembrane helix</keyword>
<gene>
    <name evidence="3" type="ORF">COT96_03040</name>
</gene>
<dbReference type="Proteomes" id="UP000228964">
    <property type="component" value="Unassembled WGS sequence"/>
</dbReference>
<dbReference type="AlphaFoldDB" id="A0A2M6WP99"/>
<dbReference type="SUPFAM" id="SSF55797">
    <property type="entry name" value="PR-1-like"/>
    <property type="match status" value="1"/>
</dbReference>
<dbReference type="PANTHER" id="PTHR31157:SF1">
    <property type="entry name" value="SCP DOMAIN-CONTAINING PROTEIN"/>
    <property type="match status" value="1"/>
</dbReference>
<evidence type="ECO:0000256" key="1">
    <source>
        <dbReference type="SAM" id="Phobius"/>
    </source>
</evidence>